<dbReference type="Proteomes" id="UP000604825">
    <property type="component" value="Unassembled WGS sequence"/>
</dbReference>
<evidence type="ECO:0000256" key="1">
    <source>
        <dbReference type="SAM" id="Phobius"/>
    </source>
</evidence>
<reference evidence="2" key="1">
    <citation type="submission" date="2020-10" db="EMBL/GenBank/DDBJ databases">
        <authorList>
            <person name="Han B."/>
            <person name="Lu T."/>
            <person name="Zhao Q."/>
            <person name="Huang X."/>
            <person name="Zhao Y."/>
        </authorList>
    </citation>
    <scope>NUCLEOTIDE SEQUENCE</scope>
</reference>
<protein>
    <submittedName>
        <fullName evidence="2">Uncharacterized protein</fullName>
    </submittedName>
</protein>
<accession>A0A811RID5</accession>
<keyword evidence="3" id="KW-1185">Reference proteome</keyword>
<proteinExistence type="predicted"/>
<dbReference type="AlphaFoldDB" id="A0A811RID5"/>
<sequence length="168" mass="17822">MVMVLASWYHDSLVFVCGMFLLGDCMMVIWPMGCKFLSAICVIYYFSGSSSSSIGAIVGGVTAGTALLFSVFQLPAVAASVAMRRPHSIALPGCVSACALSGGRASGGELQNFLRQQQQAKTAWNLAATTPTVAALISYFVHGEALPVDQYWSNCWWSGSLLLGLPVN</sequence>
<gene>
    <name evidence="2" type="ORF">NCGR_LOCUS53448</name>
</gene>
<keyword evidence="1" id="KW-1133">Transmembrane helix</keyword>
<dbReference type="EMBL" id="CAJGYO010000015">
    <property type="protein sequence ID" value="CAD6270154.1"/>
    <property type="molecule type" value="Genomic_DNA"/>
</dbReference>
<name>A0A811RID5_9POAL</name>
<keyword evidence="1" id="KW-0472">Membrane</keyword>
<feature type="transmembrane region" description="Helical" evidence="1">
    <location>
        <begin position="12"/>
        <end position="30"/>
    </location>
</feature>
<evidence type="ECO:0000313" key="3">
    <source>
        <dbReference type="Proteomes" id="UP000604825"/>
    </source>
</evidence>
<keyword evidence="1" id="KW-0812">Transmembrane</keyword>
<comment type="caution">
    <text evidence="2">The sequence shown here is derived from an EMBL/GenBank/DDBJ whole genome shotgun (WGS) entry which is preliminary data.</text>
</comment>
<evidence type="ECO:0000313" key="2">
    <source>
        <dbReference type="EMBL" id="CAD6270154.1"/>
    </source>
</evidence>
<feature type="transmembrane region" description="Helical" evidence="1">
    <location>
        <begin position="64"/>
        <end position="83"/>
    </location>
</feature>
<organism evidence="2 3">
    <name type="scientific">Miscanthus lutarioriparius</name>
    <dbReference type="NCBI Taxonomy" id="422564"/>
    <lineage>
        <taxon>Eukaryota</taxon>
        <taxon>Viridiplantae</taxon>
        <taxon>Streptophyta</taxon>
        <taxon>Embryophyta</taxon>
        <taxon>Tracheophyta</taxon>
        <taxon>Spermatophyta</taxon>
        <taxon>Magnoliopsida</taxon>
        <taxon>Liliopsida</taxon>
        <taxon>Poales</taxon>
        <taxon>Poaceae</taxon>
        <taxon>PACMAD clade</taxon>
        <taxon>Panicoideae</taxon>
        <taxon>Andropogonodae</taxon>
        <taxon>Andropogoneae</taxon>
        <taxon>Saccharinae</taxon>
        <taxon>Miscanthus</taxon>
    </lineage>
</organism>